<evidence type="ECO:0000256" key="1">
    <source>
        <dbReference type="SAM" id="SignalP"/>
    </source>
</evidence>
<protein>
    <submittedName>
        <fullName evidence="2">Uncharacterized protein</fullName>
    </submittedName>
</protein>
<accession>E1SPY7</accession>
<keyword evidence="1" id="KW-0732">Signal</keyword>
<dbReference type="Proteomes" id="UP000006683">
    <property type="component" value="Chromosome"/>
</dbReference>
<name>E1SPY7_FERBD</name>
<keyword evidence="3" id="KW-1185">Reference proteome</keyword>
<dbReference type="eggNOG" id="ENOG5032SZW">
    <property type="taxonomic scope" value="Bacteria"/>
</dbReference>
<dbReference type="GeneID" id="67181792"/>
<sequence>MRPLILLCLSLFSSLAFAGLDPHLSRFAPYLDKTWRGEFANSTPERPMVDVSRWESALQGKAIRIRHSLNQGE</sequence>
<dbReference type="HOGENOM" id="CLU_2699238_0_0_6"/>
<feature type="chain" id="PRO_5003151446" evidence="1">
    <location>
        <begin position="19"/>
        <end position="73"/>
    </location>
</feature>
<dbReference type="RefSeq" id="WP_013345088.1">
    <property type="nucleotide sequence ID" value="NC_014541.1"/>
</dbReference>
<dbReference type="KEGG" id="fbl:Fbal_1578"/>
<evidence type="ECO:0000313" key="3">
    <source>
        <dbReference type="Proteomes" id="UP000006683"/>
    </source>
</evidence>
<evidence type="ECO:0000313" key="2">
    <source>
        <dbReference type="EMBL" id="ADN75782.1"/>
    </source>
</evidence>
<organism evidence="2 3">
    <name type="scientific">Ferrimonas balearica (strain DSM 9799 / CCM 4581 / KCTC 23876 / PAT)</name>
    <dbReference type="NCBI Taxonomy" id="550540"/>
    <lineage>
        <taxon>Bacteria</taxon>
        <taxon>Pseudomonadati</taxon>
        <taxon>Pseudomonadota</taxon>
        <taxon>Gammaproteobacteria</taxon>
        <taxon>Alteromonadales</taxon>
        <taxon>Ferrimonadaceae</taxon>
        <taxon>Ferrimonas</taxon>
    </lineage>
</organism>
<dbReference type="EMBL" id="CP002209">
    <property type="protein sequence ID" value="ADN75782.1"/>
    <property type="molecule type" value="Genomic_DNA"/>
</dbReference>
<proteinExistence type="predicted"/>
<dbReference type="STRING" id="550540.Fbal_1578"/>
<gene>
    <name evidence="2" type="ordered locus">Fbal_1578</name>
</gene>
<dbReference type="AlphaFoldDB" id="E1SPY7"/>
<dbReference type="OrthoDB" id="7351136at2"/>
<reference evidence="2 3" key="1">
    <citation type="journal article" date="2010" name="Stand. Genomic Sci.">
        <title>Complete genome sequence of Ferrimonas balearica type strain (PAT).</title>
        <authorList>
            <person name="Nolan M."/>
            <person name="Sikorski J."/>
            <person name="Davenport K."/>
            <person name="Lucas S."/>
            <person name="Glavina Del Rio T."/>
            <person name="Tice H."/>
            <person name="Cheng J."/>
            <person name="Goodwin L."/>
            <person name="Pitluck S."/>
            <person name="Liolios K."/>
            <person name="Ivanova N."/>
            <person name="Mavromatis K."/>
            <person name="Ovchinnikova G."/>
            <person name="Pati A."/>
            <person name="Chen A."/>
            <person name="Palaniappan K."/>
            <person name="Land M."/>
            <person name="Hauser L."/>
            <person name="Chang Y."/>
            <person name="Jeffries C."/>
            <person name="Tapia R."/>
            <person name="Brettin T."/>
            <person name="Detter J."/>
            <person name="Han C."/>
            <person name="Yasawong M."/>
            <person name="Rohde M."/>
            <person name="Tindall B."/>
            <person name="Goker M."/>
            <person name="Woyke T."/>
            <person name="Bristow J."/>
            <person name="Eisen J."/>
            <person name="Markowitz V."/>
            <person name="Hugenholtz P."/>
            <person name="Kyrpides N."/>
            <person name="Klenk H."/>
            <person name="Lapidus A."/>
        </authorList>
    </citation>
    <scope>NUCLEOTIDE SEQUENCE [LARGE SCALE GENOMIC DNA]</scope>
    <source>
        <strain evidence="3">DSM 9799 / CCM 4581 / KCTC 23876 / PAT</strain>
    </source>
</reference>
<feature type="signal peptide" evidence="1">
    <location>
        <begin position="1"/>
        <end position="18"/>
    </location>
</feature>